<feature type="compositionally biased region" description="Acidic residues" evidence="5">
    <location>
        <begin position="775"/>
        <end position="785"/>
    </location>
</feature>
<dbReference type="Gene3D" id="2.30.30.1150">
    <property type="match status" value="1"/>
</dbReference>
<dbReference type="SMART" id="SM00249">
    <property type="entry name" value="PHD"/>
    <property type="match status" value="1"/>
</dbReference>
<evidence type="ECO:0000256" key="3">
    <source>
        <dbReference type="ARBA" id="ARBA00022833"/>
    </source>
</evidence>
<feature type="region of interest" description="Disordered" evidence="5">
    <location>
        <begin position="422"/>
        <end position="494"/>
    </location>
</feature>
<dbReference type="InterPro" id="IPR011011">
    <property type="entry name" value="Znf_FYVE_PHD"/>
</dbReference>
<dbReference type="GO" id="GO:0008270">
    <property type="term" value="F:zinc ion binding"/>
    <property type="evidence" value="ECO:0007669"/>
    <property type="project" value="UniProtKB-KW"/>
</dbReference>
<dbReference type="CDD" id="cd15543">
    <property type="entry name" value="PHD_RSF1"/>
    <property type="match status" value="1"/>
</dbReference>
<dbReference type="Proteomes" id="UP001201812">
    <property type="component" value="Unassembled WGS sequence"/>
</dbReference>
<sequence length="1320" mass="147628">MKEESGIEEPQPSTSTAEDVKDVKFEPNLENGPKQEVEDGENDDAQDQKPLKSEEEEVSEPVYAEVCSFFNLFGALMGMKPISFSRIDQMFCTFHNGQADTELIDLHIQLMRKIYLKSARADKWEQSLLKFCSICPSLESELLELERYNYVDLPLSVKLSVLKALCESQFDCNVKFKENIFNTYQTGEMRLAPIGVDKHGLSYYYQQDYELNIRVYTVEPDDMSGGTWTLRAKSKNELLFLIDSLKSPDFGKKHDSKEDDEDIDEDQIVNQNAKHADKPGDAASKSETDIKPAPPALEMSEEQKREVQMSTKRFTFWDLYQDGSQLNKKKAEKEARKKEKLANANITVTKEKSNSPADEDEDRDSDRSGEEKEEEEHKEDEEPVDPELQESLLAIAEQERRILPRRSARNTAISNLKAFTATPKKAAAMSAEKAKNTAPMSKNNKPFKNEEFNPDGSRKTLPSQNVKTRRFVDEDSSDEEEEPEDKKERKKATEKTLCMQCRGSKRPDLLLLCDMCDDAWHTWCLKPSLWYVPDGDWYCPKCHHKMLIQKLTFAAIKLAESLKSRQAEQKKKQTMADRLKREMEYIGVSLNNIIPSNRKSKRRALKRVMGKASRRERQLELQERYYGPIITIAEGRTRRQTKQVDYKFSAFDEQIQEAMESIDSSVKVKDEPVSGLGRGKDMANIIEADRKRKASVDTSNSENNAPVIKNAIGQPPTKRLSDTREEDDEDDKKAPPKKKQKKKLHKRLTDLDVDEASESDETDEYQASGASAMSEEPEPSEDEYLPGEFRRSGRSTRGGRRKSDEEFIDDESSSSEYDVSSKRRGSRNKKLTAAAGSFFGWKSGKKSKGRAGGRKGGRRKPWESDEESDEESAEFEGESSDSERKKSKKKARNSGGKGVQSSSRKWGPKASSNSEEDEEELEIPSGSSDEEKTETGRALTRQKPLSRVIGSDDEEEDEFRPSEESEEEEEEDEADEKVENEEGSANEEENPDDDEDEEPPTLVKTSTTATKPNVEKRNEKVDGDCKIPEPQGISAPTKTKQTSKEEQKAPFPENIPKVKAVANDPGQKQDKSAKDQTEAKGAKKKDSSSESTALGSLNEPITSTSEVPTKARSQERRPSKTATPSTPTAVSSPASTSSTQSKPGPQKPLVKRNSNQSIAATSSPEHNGAASSPHQMVSMQSPPPQPYHSLGPVSTTPSLSHAPLSSGQQTPQVAYSNFYSMHSMPKASLPTQPFMGAPPPAVSSMGYVAYPPQQQYPPVSMHPRPHQTYGQPLAVYQTLSPYGGPIPQQAMVDPRTGAIVAMDPDSLGHALAGAMNPEDL</sequence>
<evidence type="ECO:0000256" key="4">
    <source>
        <dbReference type="PROSITE-ProRule" id="PRU00146"/>
    </source>
</evidence>
<dbReference type="PROSITE" id="PS01359">
    <property type="entry name" value="ZF_PHD_1"/>
    <property type="match status" value="1"/>
</dbReference>
<keyword evidence="8" id="KW-1185">Reference proteome</keyword>
<feature type="compositionally biased region" description="Low complexity" evidence="5">
    <location>
        <begin position="1171"/>
        <end position="1180"/>
    </location>
</feature>
<dbReference type="InterPro" id="IPR019787">
    <property type="entry name" value="Znf_PHD-finger"/>
</dbReference>
<feature type="region of interest" description="Disordered" evidence="5">
    <location>
        <begin position="251"/>
        <end position="307"/>
    </location>
</feature>
<feature type="compositionally biased region" description="Low complexity" evidence="5">
    <location>
        <begin position="1120"/>
        <end position="1143"/>
    </location>
</feature>
<feature type="region of interest" description="Disordered" evidence="5">
    <location>
        <begin position="330"/>
        <end position="403"/>
    </location>
</feature>
<feature type="compositionally biased region" description="Polar residues" evidence="5">
    <location>
        <begin position="1152"/>
        <end position="1165"/>
    </location>
</feature>
<feature type="compositionally biased region" description="Acidic residues" evidence="5">
    <location>
        <begin position="474"/>
        <end position="483"/>
    </location>
</feature>
<dbReference type="SUPFAM" id="SSF57903">
    <property type="entry name" value="FYVE/PHD zinc finger"/>
    <property type="match status" value="1"/>
</dbReference>
<feature type="compositionally biased region" description="Acidic residues" evidence="5">
    <location>
        <begin position="864"/>
        <end position="880"/>
    </location>
</feature>
<feature type="compositionally biased region" description="Acidic residues" evidence="5">
    <location>
        <begin position="951"/>
        <end position="999"/>
    </location>
</feature>
<feature type="compositionally biased region" description="Basic residues" evidence="5">
    <location>
        <begin position="735"/>
        <end position="746"/>
    </location>
</feature>
<name>A0AAD4QZ95_9BILA</name>
<feature type="compositionally biased region" description="Basic and acidic residues" evidence="5">
    <location>
        <begin position="274"/>
        <end position="290"/>
    </location>
</feature>
<accession>A0AAD4QZ95</accession>
<evidence type="ECO:0000256" key="1">
    <source>
        <dbReference type="ARBA" id="ARBA00022723"/>
    </source>
</evidence>
<dbReference type="GO" id="GO:0031213">
    <property type="term" value="C:RSF complex"/>
    <property type="evidence" value="ECO:0007669"/>
    <property type="project" value="InterPro"/>
</dbReference>
<feature type="compositionally biased region" description="Basic and acidic residues" evidence="5">
    <location>
        <begin position="484"/>
        <end position="494"/>
    </location>
</feature>
<feature type="compositionally biased region" description="Acidic residues" evidence="5">
    <location>
        <begin position="751"/>
        <end position="764"/>
    </location>
</feature>
<protein>
    <submittedName>
        <fullName evidence="7">PHD-finger domain-containing protein</fullName>
    </submittedName>
</protein>
<keyword evidence="2 4" id="KW-0863">Zinc-finger</keyword>
<feature type="compositionally biased region" description="Low complexity" evidence="5">
    <location>
        <begin position="422"/>
        <end position="446"/>
    </location>
</feature>
<evidence type="ECO:0000313" key="8">
    <source>
        <dbReference type="Proteomes" id="UP001201812"/>
    </source>
</evidence>
<dbReference type="GO" id="GO:0042393">
    <property type="term" value="F:histone binding"/>
    <property type="evidence" value="ECO:0007669"/>
    <property type="project" value="TreeGrafter"/>
</dbReference>
<feature type="compositionally biased region" description="Polar residues" evidence="5">
    <location>
        <begin position="1192"/>
        <end position="1209"/>
    </location>
</feature>
<feature type="compositionally biased region" description="Basic and acidic residues" evidence="5">
    <location>
        <begin position="1067"/>
        <end position="1088"/>
    </location>
</feature>
<keyword evidence="1" id="KW-0479">Metal-binding</keyword>
<dbReference type="Pfam" id="PF00628">
    <property type="entry name" value="PHD"/>
    <property type="match status" value="1"/>
</dbReference>
<keyword evidence="3" id="KW-0862">Zinc</keyword>
<feature type="region of interest" description="Disordered" evidence="5">
    <location>
        <begin position="662"/>
        <end position="1209"/>
    </location>
</feature>
<proteinExistence type="predicted"/>
<evidence type="ECO:0000313" key="7">
    <source>
        <dbReference type="EMBL" id="KAI1711099.1"/>
    </source>
</evidence>
<dbReference type="GO" id="GO:0045892">
    <property type="term" value="P:negative regulation of DNA-templated transcription"/>
    <property type="evidence" value="ECO:0007669"/>
    <property type="project" value="TreeGrafter"/>
</dbReference>
<evidence type="ECO:0000259" key="6">
    <source>
        <dbReference type="PROSITE" id="PS50016"/>
    </source>
</evidence>
<gene>
    <name evidence="7" type="ORF">DdX_10345</name>
</gene>
<feature type="region of interest" description="Disordered" evidence="5">
    <location>
        <begin position="1"/>
        <end position="57"/>
    </location>
</feature>
<dbReference type="PANTHER" id="PTHR14296">
    <property type="entry name" value="REMODELING AND SPACING FACTOR 1"/>
    <property type="match status" value="1"/>
</dbReference>
<dbReference type="CDD" id="cd22541">
    <property type="entry name" value="SP5_N"/>
    <property type="match status" value="1"/>
</dbReference>
<dbReference type="PANTHER" id="PTHR14296:SF16">
    <property type="entry name" value="REMODELING AND SPACING FACTOR 1"/>
    <property type="match status" value="1"/>
</dbReference>
<evidence type="ECO:0000256" key="5">
    <source>
        <dbReference type="SAM" id="MobiDB-lite"/>
    </source>
</evidence>
<feature type="compositionally biased region" description="Acidic residues" evidence="5">
    <location>
        <begin position="371"/>
        <end position="388"/>
    </location>
</feature>
<dbReference type="InterPro" id="IPR001965">
    <property type="entry name" value="Znf_PHD"/>
</dbReference>
<feature type="compositionally biased region" description="Basic and acidic residues" evidence="5">
    <location>
        <begin position="1013"/>
        <end position="1027"/>
    </location>
</feature>
<dbReference type="EMBL" id="JAKKPZ010000023">
    <property type="protein sequence ID" value="KAI1711099.1"/>
    <property type="molecule type" value="Genomic_DNA"/>
</dbReference>
<organism evidence="7 8">
    <name type="scientific">Ditylenchus destructor</name>
    <dbReference type="NCBI Taxonomy" id="166010"/>
    <lineage>
        <taxon>Eukaryota</taxon>
        <taxon>Metazoa</taxon>
        <taxon>Ecdysozoa</taxon>
        <taxon>Nematoda</taxon>
        <taxon>Chromadorea</taxon>
        <taxon>Rhabditida</taxon>
        <taxon>Tylenchina</taxon>
        <taxon>Tylenchomorpha</taxon>
        <taxon>Sphaerularioidea</taxon>
        <taxon>Anguinidae</taxon>
        <taxon>Anguininae</taxon>
        <taxon>Ditylenchus</taxon>
    </lineage>
</organism>
<feature type="compositionally biased region" description="Acidic residues" evidence="5">
    <location>
        <begin position="258"/>
        <end position="267"/>
    </location>
</feature>
<dbReference type="InterPro" id="IPR028938">
    <property type="entry name" value="Rsf1-like"/>
</dbReference>
<feature type="domain" description="PHD-type" evidence="6">
    <location>
        <begin position="495"/>
        <end position="545"/>
    </location>
</feature>
<dbReference type="InterPro" id="IPR019786">
    <property type="entry name" value="Zinc_finger_PHD-type_CS"/>
</dbReference>
<evidence type="ECO:0000256" key="2">
    <source>
        <dbReference type="ARBA" id="ARBA00022771"/>
    </source>
</evidence>
<feature type="compositionally biased region" description="Basic and acidic residues" evidence="5">
    <location>
        <begin position="18"/>
        <end position="37"/>
    </location>
</feature>
<comment type="caution">
    <text evidence="7">The sequence shown here is derived from an EMBL/GenBank/DDBJ whole genome shotgun (WGS) entry which is preliminary data.</text>
</comment>
<feature type="compositionally biased region" description="Basic and acidic residues" evidence="5">
    <location>
        <begin position="330"/>
        <end position="341"/>
    </location>
</feature>
<reference evidence="7" key="1">
    <citation type="submission" date="2022-01" db="EMBL/GenBank/DDBJ databases">
        <title>Genome Sequence Resource for Two Populations of Ditylenchus destructor, the Migratory Endoparasitic Phytonematode.</title>
        <authorList>
            <person name="Zhang H."/>
            <person name="Lin R."/>
            <person name="Xie B."/>
        </authorList>
    </citation>
    <scope>NUCLEOTIDE SEQUENCE</scope>
    <source>
        <strain evidence="7">BazhouSP</strain>
    </source>
</reference>
<feature type="compositionally biased region" description="Basic residues" evidence="5">
    <location>
        <begin position="843"/>
        <end position="859"/>
    </location>
</feature>
<dbReference type="PROSITE" id="PS50016">
    <property type="entry name" value="ZF_PHD_2"/>
    <property type="match status" value="1"/>
</dbReference>
<feature type="compositionally biased region" description="Polar residues" evidence="5">
    <location>
        <begin position="1089"/>
        <end position="1107"/>
    </location>
</feature>